<dbReference type="SUPFAM" id="SSF89550">
    <property type="entry name" value="PHP domain-like"/>
    <property type="match status" value="1"/>
</dbReference>
<sequence length="67" mass="7708">MHAIERYAYFGDLHVHTRFSMDAFAFGTRATPDDAYRFARGAEIRHPEGYAVQLDQPLDFYAVTDHA</sequence>
<dbReference type="Pfam" id="PF12228">
    <property type="entry name" value="DUF3604"/>
    <property type="match status" value="1"/>
</dbReference>
<evidence type="ECO:0000313" key="1">
    <source>
        <dbReference type="EMBL" id="SVB43641.1"/>
    </source>
</evidence>
<organism evidence="1">
    <name type="scientific">marine metagenome</name>
    <dbReference type="NCBI Taxonomy" id="408172"/>
    <lineage>
        <taxon>unclassified sequences</taxon>
        <taxon>metagenomes</taxon>
        <taxon>ecological metagenomes</taxon>
    </lineage>
</organism>
<gene>
    <name evidence="1" type="ORF">METZ01_LOCUS196495</name>
</gene>
<reference evidence="1" key="1">
    <citation type="submission" date="2018-05" db="EMBL/GenBank/DDBJ databases">
        <authorList>
            <person name="Lanie J.A."/>
            <person name="Ng W.-L."/>
            <person name="Kazmierczak K.M."/>
            <person name="Andrzejewski T.M."/>
            <person name="Davidsen T.M."/>
            <person name="Wayne K.J."/>
            <person name="Tettelin H."/>
            <person name="Glass J.I."/>
            <person name="Rusch D."/>
            <person name="Podicherti R."/>
            <person name="Tsui H.-C.T."/>
            <person name="Winkler M.E."/>
        </authorList>
    </citation>
    <scope>NUCLEOTIDE SEQUENCE</scope>
</reference>
<dbReference type="Gene3D" id="3.20.20.140">
    <property type="entry name" value="Metal-dependent hydrolases"/>
    <property type="match status" value="1"/>
</dbReference>
<name>A0A382E0Y4_9ZZZZ</name>
<dbReference type="AlphaFoldDB" id="A0A382E0Y4"/>
<dbReference type="InterPro" id="IPR016195">
    <property type="entry name" value="Pol/histidinol_Pase-like"/>
</dbReference>
<evidence type="ECO:0008006" key="2">
    <source>
        <dbReference type="Google" id="ProtNLM"/>
    </source>
</evidence>
<feature type="non-terminal residue" evidence="1">
    <location>
        <position position="67"/>
    </location>
</feature>
<dbReference type="InterPro" id="IPR022028">
    <property type="entry name" value="DUF3604"/>
</dbReference>
<protein>
    <recommendedName>
        <fullName evidence="2">DUF3604 domain-containing protein</fullName>
    </recommendedName>
</protein>
<accession>A0A382E0Y4</accession>
<proteinExistence type="predicted"/>
<dbReference type="EMBL" id="UINC01041829">
    <property type="protein sequence ID" value="SVB43641.1"/>
    <property type="molecule type" value="Genomic_DNA"/>
</dbReference>